<sequence>MKDVMRFRKRERLAPEFYNSLSSENRGLTEIIMKTDTGSRLRLNYQCENNFDWMCFFLETEDVNTAMAKAFYTAEGVAYGACSVGCMEKLKDPYSNSWMICSSPVKKCE</sequence>
<name>A0A2G2W626_CAPBA</name>
<protein>
    <submittedName>
        <fullName evidence="1">Uncharacterized protein</fullName>
    </submittedName>
</protein>
<accession>A0A2G2W626</accession>
<proteinExistence type="predicted"/>
<organism evidence="1 2">
    <name type="scientific">Capsicum baccatum</name>
    <name type="common">Peruvian pepper</name>
    <dbReference type="NCBI Taxonomy" id="33114"/>
    <lineage>
        <taxon>Eukaryota</taxon>
        <taxon>Viridiplantae</taxon>
        <taxon>Streptophyta</taxon>
        <taxon>Embryophyta</taxon>
        <taxon>Tracheophyta</taxon>
        <taxon>Spermatophyta</taxon>
        <taxon>Magnoliopsida</taxon>
        <taxon>eudicotyledons</taxon>
        <taxon>Gunneridae</taxon>
        <taxon>Pentapetalae</taxon>
        <taxon>asterids</taxon>
        <taxon>lamiids</taxon>
        <taxon>Solanales</taxon>
        <taxon>Solanaceae</taxon>
        <taxon>Solanoideae</taxon>
        <taxon>Capsiceae</taxon>
        <taxon>Capsicum</taxon>
    </lineage>
</organism>
<dbReference type="InterPro" id="IPR029068">
    <property type="entry name" value="Glyas_Bleomycin-R_OHBP_Dase"/>
</dbReference>
<keyword evidence="2" id="KW-1185">Reference proteome</keyword>
<dbReference type="Gene3D" id="3.10.180.10">
    <property type="entry name" value="2,3-Dihydroxybiphenyl 1,2-Dioxygenase, domain 1"/>
    <property type="match status" value="1"/>
</dbReference>
<evidence type="ECO:0000313" key="1">
    <source>
        <dbReference type="EMBL" id="PHT40676.1"/>
    </source>
</evidence>
<evidence type="ECO:0000313" key="2">
    <source>
        <dbReference type="Proteomes" id="UP000224567"/>
    </source>
</evidence>
<reference evidence="2" key="2">
    <citation type="journal article" date="2017" name="J. Anim. Genet.">
        <title>Multiple reference genome sequences of hot pepper reveal the massive evolution of plant disease resistance genes by retroduplication.</title>
        <authorList>
            <person name="Kim S."/>
            <person name="Park J."/>
            <person name="Yeom S.-I."/>
            <person name="Kim Y.-M."/>
            <person name="Seo E."/>
            <person name="Kim K.-T."/>
            <person name="Kim M.-S."/>
            <person name="Lee J.M."/>
            <person name="Cheong K."/>
            <person name="Shin H.-S."/>
            <person name="Kim S.-B."/>
            <person name="Han K."/>
            <person name="Lee J."/>
            <person name="Park M."/>
            <person name="Lee H.-A."/>
            <person name="Lee H.-Y."/>
            <person name="Lee Y."/>
            <person name="Oh S."/>
            <person name="Lee J.H."/>
            <person name="Choi E."/>
            <person name="Choi E."/>
            <person name="Lee S.E."/>
            <person name="Jeon J."/>
            <person name="Kim H."/>
            <person name="Choi G."/>
            <person name="Song H."/>
            <person name="Lee J."/>
            <person name="Lee S.-C."/>
            <person name="Kwon J.-K."/>
            <person name="Lee H.-Y."/>
            <person name="Koo N."/>
            <person name="Hong Y."/>
            <person name="Kim R.W."/>
            <person name="Kang W.-H."/>
            <person name="Huh J.H."/>
            <person name="Kang B.-C."/>
            <person name="Yang T.-J."/>
            <person name="Lee Y.-H."/>
            <person name="Bennetzen J.L."/>
            <person name="Choi D."/>
        </authorList>
    </citation>
    <scope>NUCLEOTIDE SEQUENCE [LARGE SCALE GENOMIC DNA]</scope>
    <source>
        <strain evidence="2">cv. PBC81</strain>
    </source>
</reference>
<comment type="caution">
    <text evidence="1">The sequence shown here is derived from an EMBL/GenBank/DDBJ whole genome shotgun (WGS) entry which is preliminary data.</text>
</comment>
<reference evidence="1 2" key="1">
    <citation type="journal article" date="2017" name="Genome Biol.">
        <title>New reference genome sequences of hot pepper reveal the massive evolution of plant disease-resistance genes by retroduplication.</title>
        <authorList>
            <person name="Kim S."/>
            <person name="Park J."/>
            <person name="Yeom S.I."/>
            <person name="Kim Y.M."/>
            <person name="Seo E."/>
            <person name="Kim K.T."/>
            <person name="Kim M.S."/>
            <person name="Lee J.M."/>
            <person name="Cheong K."/>
            <person name="Shin H.S."/>
            <person name="Kim S.B."/>
            <person name="Han K."/>
            <person name="Lee J."/>
            <person name="Park M."/>
            <person name="Lee H.A."/>
            <person name="Lee H.Y."/>
            <person name="Lee Y."/>
            <person name="Oh S."/>
            <person name="Lee J.H."/>
            <person name="Choi E."/>
            <person name="Choi E."/>
            <person name="Lee S.E."/>
            <person name="Jeon J."/>
            <person name="Kim H."/>
            <person name="Choi G."/>
            <person name="Song H."/>
            <person name="Lee J."/>
            <person name="Lee S.C."/>
            <person name="Kwon J.K."/>
            <person name="Lee H.Y."/>
            <person name="Koo N."/>
            <person name="Hong Y."/>
            <person name="Kim R.W."/>
            <person name="Kang W.H."/>
            <person name="Huh J.H."/>
            <person name="Kang B.C."/>
            <person name="Yang T.J."/>
            <person name="Lee Y.H."/>
            <person name="Bennetzen J.L."/>
            <person name="Choi D."/>
        </authorList>
    </citation>
    <scope>NUCLEOTIDE SEQUENCE [LARGE SCALE GENOMIC DNA]</scope>
    <source>
        <strain evidence="2">cv. PBC81</strain>
    </source>
</reference>
<dbReference type="EMBL" id="MLFT02000008">
    <property type="protein sequence ID" value="PHT40676.1"/>
    <property type="molecule type" value="Genomic_DNA"/>
</dbReference>
<dbReference type="Proteomes" id="UP000224567">
    <property type="component" value="Unassembled WGS sequence"/>
</dbReference>
<gene>
    <name evidence="1" type="ORF">CQW23_19530</name>
</gene>
<dbReference type="AlphaFoldDB" id="A0A2G2W626"/>